<dbReference type="InterPro" id="IPR010998">
    <property type="entry name" value="Integrase_recombinase_N"/>
</dbReference>
<name>A0A1B1Z4F3_9BACL</name>
<dbReference type="CDD" id="cd00397">
    <property type="entry name" value="DNA_BRE_C"/>
    <property type="match status" value="1"/>
</dbReference>
<dbReference type="PANTHER" id="PTHR30349:SF86">
    <property type="entry name" value="INTEGRASE_RECOMBINASE AQ_AA09-RELATED"/>
    <property type="match status" value="1"/>
</dbReference>
<dbReference type="EMBL" id="CP016761">
    <property type="protein sequence ID" value="ANX12373.1"/>
    <property type="molecule type" value="Genomic_DNA"/>
</dbReference>
<evidence type="ECO:0000259" key="5">
    <source>
        <dbReference type="PROSITE" id="PS51898"/>
    </source>
</evidence>
<dbReference type="InterPro" id="IPR013762">
    <property type="entry name" value="Integrase-like_cat_sf"/>
</dbReference>
<dbReference type="OrthoDB" id="2349923at2"/>
<evidence type="ECO:0008006" key="9">
    <source>
        <dbReference type="Google" id="ProtNLM"/>
    </source>
</evidence>
<dbReference type="AlphaFoldDB" id="A0A1B1Z4F3"/>
<reference evidence="7 8" key="1">
    <citation type="submission" date="2016-08" db="EMBL/GenBank/DDBJ databases">
        <title>Complete genome sequence of Fictibacillus arsenicus G25-54, a strain with toxicity to nematodes and a potential arsenic-resistance activity.</title>
        <authorList>
            <person name="Zheng Z."/>
        </authorList>
    </citation>
    <scope>NUCLEOTIDE SEQUENCE [LARGE SCALE GENOMIC DNA]</scope>
    <source>
        <strain evidence="7 8">G25-54</strain>
    </source>
</reference>
<dbReference type="InterPro" id="IPR004107">
    <property type="entry name" value="Integrase_SAM-like_N"/>
</dbReference>
<evidence type="ECO:0000256" key="3">
    <source>
        <dbReference type="ARBA" id="ARBA00023172"/>
    </source>
</evidence>
<evidence type="ECO:0000313" key="8">
    <source>
        <dbReference type="Proteomes" id="UP000077412"/>
    </source>
</evidence>
<gene>
    <name evidence="7" type="ORF">ABE41_010150</name>
</gene>
<dbReference type="GO" id="GO:0015074">
    <property type="term" value="P:DNA integration"/>
    <property type="evidence" value="ECO:0007669"/>
    <property type="project" value="UniProtKB-KW"/>
</dbReference>
<dbReference type="SUPFAM" id="SSF56349">
    <property type="entry name" value="DNA breaking-rejoining enzymes"/>
    <property type="match status" value="1"/>
</dbReference>
<keyword evidence="3" id="KW-0233">DNA recombination</keyword>
<dbReference type="PANTHER" id="PTHR30349">
    <property type="entry name" value="PHAGE INTEGRASE-RELATED"/>
    <property type="match status" value="1"/>
</dbReference>
<evidence type="ECO:0000313" key="7">
    <source>
        <dbReference type="EMBL" id="ANX12373.1"/>
    </source>
</evidence>
<dbReference type="Pfam" id="PF00589">
    <property type="entry name" value="Phage_integrase"/>
    <property type="match status" value="1"/>
</dbReference>
<evidence type="ECO:0000256" key="4">
    <source>
        <dbReference type="PROSITE-ProRule" id="PRU01248"/>
    </source>
</evidence>
<dbReference type="Proteomes" id="UP000077412">
    <property type="component" value="Chromosome"/>
</dbReference>
<accession>A0A1B1Z4F3</accession>
<organism evidence="7 8">
    <name type="scientific">Fictibacillus arsenicus</name>
    <dbReference type="NCBI Taxonomy" id="255247"/>
    <lineage>
        <taxon>Bacteria</taxon>
        <taxon>Bacillati</taxon>
        <taxon>Bacillota</taxon>
        <taxon>Bacilli</taxon>
        <taxon>Bacillales</taxon>
        <taxon>Fictibacillaceae</taxon>
        <taxon>Fictibacillus</taxon>
    </lineage>
</organism>
<dbReference type="KEGG" id="far:ABE41_010150"/>
<dbReference type="PROSITE" id="PS51898">
    <property type="entry name" value="TYR_RECOMBINASE"/>
    <property type="match status" value="1"/>
</dbReference>
<sequence>MEEYPHLPEYAHSFISHLQKKGRKKSTIKRYYYDLMDFLAWVRVIKNNDNLTVIQNMTADLLKEYFQFLNEEREYSTATSKRVFTVIKSLFQFLQSQRLIQENPFSVIEKDLKEDNQFQEKDFITEEEFQQLFETLSSFDGLTEKQQKYRHLLIKRNEAILSLLYHYGLTLQELTNIEMKHVNFTRQQLTVINTSEIRHLPLTDFTQQLLYTYKEDIPAAIRPNNYSSDRFFIAFDYQRGTFRFDYSVYEPKPLTVIAIQKMLRQEIRRSGIRQGISSQHLRRTAILNFIASGKTVEEVQSWFGLKSHLTLQRYDNFIKQIKTP</sequence>
<dbReference type="GO" id="GO:0006310">
    <property type="term" value="P:DNA recombination"/>
    <property type="evidence" value="ECO:0007669"/>
    <property type="project" value="UniProtKB-KW"/>
</dbReference>
<proteinExistence type="predicted"/>
<dbReference type="GO" id="GO:0003677">
    <property type="term" value="F:DNA binding"/>
    <property type="evidence" value="ECO:0007669"/>
    <property type="project" value="UniProtKB-UniRule"/>
</dbReference>
<dbReference type="Gene3D" id="1.10.443.10">
    <property type="entry name" value="Intergrase catalytic core"/>
    <property type="match status" value="1"/>
</dbReference>
<evidence type="ECO:0000256" key="2">
    <source>
        <dbReference type="ARBA" id="ARBA00023125"/>
    </source>
</evidence>
<keyword evidence="8" id="KW-1185">Reference proteome</keyword>
<dbReference type="STRING" id="255247.ABE41_010150"/>
<dbReference type="RefSeq" id="WP_066289637.1">
    <property type="nucleotide sequence ID" value="NZ_CP016761.1"/>
</dbReference>
<dbReference type="InterPro" id="IPR011010">
    <property type="entry name" value="DNA_brk_join_enz"/>
</dbReference>
<dbReference type="InterPro" id="IPR044068">
    <property type="entry name" value="CB"/>
</dbReference>
<evidence type="ECO:0000259" key="6">
    <source>
        <dbReference type="PROSITE" id="PS51900"/>
    </source>
</evidence>
<protein>
    <recommendedName>
        <fullName evidence="9">Integrase</fullName>
    </recommendedName>
</protein>
<keyword evidence="2 4" id="KW-0238">DNA-binding</keyword>
<dbReference type="Gene3D" id="1.10.150.130">
    <property type="match status" value="1"/>
</dbReference>
<dbReference type="PROSITE" id="PS51900">
    <property type="entry name" value="CB"/>
    <property type="match status" value="1"/>
</dbReference>
<dbReference type="Pfam" id="PF13495">
    <property type="entry name" value="Phage_int_SAM_4"/>
    <property type="match status" value="1"/>
</dbReference>
<feature type="domain" description="Tyr recombinase" evidence="5">
    <location>
        <begin position="119"/>
        <end position="324"/>
    </location>
</feature>
<dbReference type="InterPro" id="IPR050090">
    <property type="entry name" value="Tyrosine_recombinase_XerCD"/>
</dbReference>
<feature type="domain" description="Core-binding (CB)" evidence="6">
    <location>
        <begin position="5"/>
        <end position="95"/>
    </location>
</feature>
<evidence type="ECO:0000256" key="1">
    <source>
        <dbReference type="ARBA" id="ARBA00022908"/>
    </source>
</evidence>
<keyword evidence="1" id="KW-0229">DNA integration</keyword>
<dbReference type="InterPro" id="IPR002104">
    <property type="entry name" value="Integrase_catalytic"/>
</dbReference>